<keyword evidence="3 4" id="KW-0687">Ribonucleoprotein</keyword>
<evidence type="ECO:0000313" key="9">
    <source>
        <dbReference type="Proteomes" id="UP000217528"/>
    </source>
</evidence>
<dbReference type="Pfam" id="PF00467">
    <property type="entry name" value="KOW"/>
    <property type="match status" value="1"/>
</dbReference>
<dbReference type="InterPro" id="IPR005824">
    <property type="entry name" value="KOW"/>
</dbReference>
<comment type="function">
    <text evidence="4">Located at the polypeptide exit tunnel on the outside of the subunit.</text>
</comment>
<dbReference type="HAMAP" id="MF_01326_A">
    <property type="entry name" value="Ribosomal_uL24_A"/>
    <property type="match status" value="1"/>
</dbReference>
<evidence type="ECO:0000256" key="3">
    <source>
        <dbReference type="ARBA" id="ARBA00023274"/>
    </source>
</evidence>
<dbReference type="EMBL" id="LMVN01000027">
    <property type="protein sequence ID" value="PAV06660.1"/>
    <property type="molecule type" value="Genomic_DNA"/>
</dbReference>
<accession>A0A2A2HBG8</accession>
<dbReference type="InterPro" id="IPR041988">
    <property type="entry name" value="Ribosomal_uL24_KOW"/>
</dbReference>
<dbReference type="RefSeq" id="WP_095609300.1">
    <property type="nucleotide sequence ID" value="NZ_CANQEZ010000004.1"/>
</dbReference>
<dbReference type="FunFam" id="2.30.30.30:FF:000009">
    <property type="entry name" value="60S ribosomal protein L26"/>
    <property type="match status" value="1"/>
</dbReference>
<dbReference type="Pfam" id="PF16906">
    <property type="entry name" value="Ribosomal_L26"/>
    <property type="match status" value="1"/>
</dbReference>
<evidence type="ECO:0000313" key="8">
    <source>
        <dbReference type="EMBL" id="PWL07849.1"/>
    </source>
</evidence>
<evidence type="ECO:0000313" key="7">
    <source>
        <dbReference type="EMBL" id="PAV06660.1"/>
    </source>
</evidence>
<dbReference type="OrthoDB" id="10899at2157"/>
<keyword evidence="2 4" id="KW-0689">Ribosomal protein</keyword>
<dbReference type="SMART" id="SM00739">
    <property type="entry name" value="KOW"/>
    <property type="match status" value="1"/>
</dbReference>
<dbReference type="InterPro" id="IPR005825">
    <property type="entry name" value="Ribosomal_uL24_CS"/>
</dbReference>
<dbReference type="Proteomes" id="UP000217528">
    <property type="component" value="Unassembled WGS sequence"/>
</dbReference>
<evidence type="ECO:0000256" key="1">
    <source>
        <dbReference type="ARBA" id="ARBA00010618"/>
    </source>
</evidence>
<keyword evidence="4" id="KW-0694">RNA-binding</keyword>
<keyword evidence="4" id="KW-0699">rRNA-binding</keyword>
<dbReference type="Proteomes" id="UP000246004">
    <property type="component" value="Unassembled WGS sequence"/>
</dbReference>
<reference evidence="8 10" key="1">
    <citation type="submission" date="2016-04" db="EMBL/GenBank/DDBJ databases">
        <title>Genome sequence of Methanosphaera cuniculi DSM 4103.</title>
        <authorList>
            <person name="Poehlein A."/>
            <person name="Seedorf H."/>
            <person name="Daniel R."/>
        </authorList>
    </citation>
    <scope>NUCLEOTIDE SEQUENCE [LARGE SCALE GENOMIC DNA]</scope>
    <source>
        <strain evidence="8 10">DSM 4103</strain>
    </source>
</reference>
<dbReference type="GO" id="GO:0015934">
    <property type="term" value="C:large ribosomal subunit"/>
    <property type="evidence" value="ECO:0007669"/>
    <property type="project" value="UniProtKB-UniRule"/>
</dbReference>
<dbReference type="PROSITE" id="PS01108">
    <property type="entry name" value="RIBOSOMAL_L24"/>
    <property type="match status" value="1"/>
</dbReference>
<name>A0A2A2HBG8_9EURY</name>
<comment type="subunit">
    <text evidence="4">Part of the 50S ribosomal subunit.</text>
</comment>
<dbReference type="Gene3D" id="2.30.30.30">
    <property type="match status" value="1"/>
</dbReference>
<evidence type="ECO:0000256" key="5">
    <source>
        <dbReference type="SAM" id="MobiDB-lite"/>
    </source>
</evidence>
<protein>
    <recommendedName>
        <fullName evidence="4">Large ribosomal subunit protein uL24</fullName>
    </recommendedName>
</protein>
<feature type="compositionally biased region" description="Basic residues" evidence="5">
    <location>
        <begin position="1"/>
        <end position="11"/>
    </location>
</feature>
<organism evidence="7 9">
    <name type="scientific">Methanosphaera cuniculi</name>
    <dbReference type="NCBI Taxonomy" id="1077256"/>
    <lineage>
        <taxon>Archaea</taxon>
        <taxon>Methanobacteriati</taxon>
        <taxon>Methanobacteriota</taxon>
        <taxon>Methanomada group</taxon>
        <taxon>Methanobacteria</taxon>
        <taxon>Methanobacteriales</taxon>
        <taxon>Methanobacteriaceae</taxon>
        <taxon>Methanosphaera</taxon>
    </lineage>
</organism>
<evidence type="ECO:0000313" key="10">
    <source>
        <dbReference type="Proteomes" id="UP000246004"/>
    </source>
</evidence>
<dbReference type="EMBL" id="LWMS01000044">
    <property type="protein sequence ID" value="PWL07849.1"/>
    <property type="molecule type" value="Genomic_DNA"/>
</dbReference>
<comment type="function">
    <text evidence="4">One of two assembly initiator proteins, it binds directly to the 5'-end of the 23S rRNA, where it nucleates assembly of the 50S subunit.</text>
</comment>
<keyword evidence="9" id="KW-1185">Reference proteome</keyword>
<dbReference type="NCBIfam" id="TIGR01080">
    <property type="entry name" value="rplX_A_E"/>
    <property type="match status" value="1"/>
</dbReference>
<gene>
    <name evidence="7" type="primary">rpl24p</name>
    <name evidence="4" type="synonym">rpl24</name>
    <name evidence="8" type="synonym">rplX</name>
    <name evidence="7" type="ORF">ASJ82_04315</name>
    <name evidence="8" type="ORF">MSCUN_13810</name>
</gene>
<evidence type="ECO:0000256" key="2">
    <source>
        <dbReference type="ARBA" id="ARBA00022980"/>
    </source>
</evidence>
<sequence length="119" mass="13847">MSKSKQPRKQRKELYTAPLHKRHNSMSVHLSDALRKEFNRRSFPVRKGDEVEIVRGDFKGTEGKVEGVDLKRYRVLVDGASSQKQDGSKLYQPIHPSNLVITEIYLDDERRNEALNRKL</sequence>
<dbReference type="CDD" id="cd06089">
    <property type="entry name" value="KOW_RPL26"/>
    <property type="match status" value="1"/>
</dbReference>
<dbReference type="InterPro" id="IPR014722">
    <property type="entry name" value="Rib_uL2_dom2"/>
</dbReference>
<evidence type="ECO:0000259" key="6">
    <source>
        <dbReference type="SMART" id="SM00739"/>
    </source>
</evidence>
<feature type="domain" description="KOW" evidence="6">
    <location>
        <begin position="44"/>
        <end position="71"/>
    </location>
</feature>
<dbReference type="PANTHER" id="PTHR11143">
    <property type="entry name" value="60S RIBOSOMAL PROTEIN L26 FAMILY MEMBER"/>
    <property type="match status" value="1"/>
</dbReference>
<comment type="similarity">
    <text evidence="1 4">Belongs to the universal ribosomal protein uL24 family.</text>
</comment>
<dbReference type="InterPro" id="IPR005756">
    <property type="entry name" value="Ribosomal_uL24_euk/arc"/>
</dbReference>
<comment type="caution">
    <text evidence="7">The sequence shown here is derived from an EMBL/GenBank/DDBJ whole genome shotgun (WGS) entry which is preliminary data.</text>
</comment>
<dbReference type="InterPro" id="IPR008991">
    <property type="entry name" value="Translation_prot_SH3-like_sf"/>
</dbReference>
<dbReference type="GO" id="GO:0006412">
    <property type="term" value="P:translation"/>
    <property type="evidence" value="ECO:0007669"/>
    <property type="project" value="UniProtKB-UniRule"/>
</dbReference>
<evidence type="ECO:0000256" key="4">
    <source>
        <dbReference type="HAMAP-Rule" id="MF_01326"/>
    </source>
</evidence>
<dbReference type="GO" id="GO:0019843">
    <property type="term" value="F:rRNA binding"/>
    <property type="evidence" value="ECO:0007669"/>
    <property type="project" value="UniProtKB-UniRule"/>
</dbReference>
<feature type="region of interest" description="Disordered" evidence="5">
    <location>
        <begin position="1"/>
        <end position="30"/>
    </location>
</feature>
<dbReference type="AlphaFoldDB" id="A0A2A2HBG8"/>
<dbReference type="GO" id="GO:0003735">
    <property type="term" value="F:structural constituent of ribosome"/>
    <property type="evidence" value="ECO:0007669"/>
    <property type="project" value="UniProtKB-UniRule"/>
</dbReference>
<proteinExistence type="inferred from homology"/>
<dbReference type="SUPFAM" id="SSF50104">
    <property type="entry name" value="Translation proteins SH3-like domain"/>
    <property type="match status" value="1"/>
</dbReference>
<reference evidence="7 9" key="2">
    <citation type="journal article" date="2017" name="BMC Genomics">
        <title>Genomic analysis of methanogenic archaea reveals a shift towards energy conservation.</title>
        <authorList>
            <person name="Gilmore S.P."/>
            <person name="Henske J.K."/>
            <person name="Sexton J.A."/>
            <person name="Solomon K.V."/>
            <person name="Seppala S."/>
            <person name="Yoo J.I."/>
            <person name="Huyett L.M."/>
            <person name="Pressman A."/>
            <person name="Cogan J.Z."/>
            <person name="Kivenson V."/>
            <person name="Peng X."/>
            <person name="Tan Y."/>
            <person name="Valentine D.L."/>
            <person name="O'Malley M.A."/>
        </authorList>
    </citation>
    <scope>NUCLEOTIDE SEQUENCE [LARGE SCALE GENOMIC DNA]</scope>
    <source>
        <strain evidence="7 9">1R-7</strain>
    </source>
</reference>